<accession>M7NS70</accession>
<dbReference type="EMBL" id="AODQ01000127">
    <property type="protein sequence ID" value="EMR01304.1"/>
    <property type="molecule type" value="Genomic_DNA"/>
</dbReference>
<keyword evidence="2" id="KW-1185">Reference proteome</keyword>
<evidence type="ECO:0000313" key="1">
    <source>
        <dbReference type="EMBL" id="EMR01304.1"/>
    </source>
</evidence>
<evidence type="ECO:0000313" key="2">
    <source>
        <dbReference type="Proteomes" id="UP000011910"/>
    </source>
</evidence>
<dbReference type="eggNOG" id="COG1943">
    <property type="taxonomic scope" value="Bacteria"/>
</dbReference>
<comment type="caution">
    <text evidence="1">The sequence shown here is derived from an EMBL/GenBank/DDBJ whole genome shotgun (WGS) entry which is preliminary data.</text>
</comment>
<protein>
    <recommendedName>
        <fullName evidence="3">Transposase</fullName>
    </recommendedName>
</protein>
<dbReference type="Proteomes" id="UP000011910">
    <property type="component" value="Unassembled WGS sequence"/>
</dbReference>
<organism evidence="1 2">
    <name type="scientific">Cesiribacter andamanensis AMV16</name>
    <dbReference type="NCBI Taxonomy" id="1279009"/>
    <lineage>
        <taxon>Bacteria</taxon>
        <taxon>Pseudomonadati</taxon>
        <taxon>Bacteroidota</taxon>
        <taxon>Cytophagia</taxon>
        <taxon>Cytophagales</taxon>
        <taxon>Cesiribacteraceae</taxon>
        <taxon>Cesiribacter</taxon>
    </lineage>
</organism>
<proteinExistence type="predicted"/>
<sequence>MVSFSVNSAQLEIVETYIKNQEAHHRKKDFQEEYRSILTNYKMDYDERYLWD</sequence>
<gene>
    <name evidence="1" type="ORF">ADICEAN_03575</name>
</gene>
<dbReference type="AlphaFoldDB" id="M7NS70"/>
<evidence type="ECO:0008006" key="3">
    <source>
        <dbReference type="Google" id="ProtNLM"/>
    </source>
</evidence>
<dbReference type="STRING" id="1279009.ADICEAN_03575"/>
<reference evidence="1 2" key="1">
    <citation type="journal article" date="2013" name="Genome Announc.">
        <title>Draft Genome Sequence of Cesiribacter andamanensis Strain AMV16T, Isolated from a Soil Sample from a Mud Volcano in the Andaman Islands, India.</title>
        <authorList>
            <person name="Shivaji S."/>
            <person name="Ara S."/>
            <person name="Begum Z."/>
            <person name="Srinivas T.N."/>
            <person name="Singh A."/>
            <person name="Kumar Pinnaka A."/>
        </authorList>
    </citation>
    <scope>NUCLEOTIDE SEQUENCE [LARGE SCALE GENOMIC DNA]</scope>
    <source>
        <strain evidence="1 2">AMV16</strain>
    </source>
</reference>
<name>M7NS70_9BACT</name>